<comment type="caution">
    <text evidence="1">The sequence shown here is derived from an EMBL/GenBank/DDBJ whole genome shotgun (WGS) entry which is preliminary data.</text>
</comment>
<reference evidence="1" key="1">
    <citation type="submission" date="2022-12" db="EMBL/GenBank/DDBJ databases">
        <title>Description and comparative metabolic analysis of Aerococcus sp. nov., isolated from the feces of a pig.</title>
        <authorList>
            <person name="Chang Y.-H."/>
        </authorList>
    </citation>
    <scope>NUCLEOTIDE SEQUENCE</scope>
    <source>
        <strain evidence="1">YH-aer222</strain>
    </source>
</reference>
<sequence length="291" mass="34250">MARKNNYSSEANYILKPHLLFSLLSDFNMYMGDSLRSIEEGRVSVAFATSRKPIHDTFFYLCWLLSSGDDLLNKIQYSNKAKDYDISEFKRGKSDFIITTLSNAIDEVICPWNGKELYELLYTKDKSDLASVWNKSLHIITNDKNHTTNPKNLNFVFANNDIWNNLWGYYYSVFLHIYHIAMRVAIKIFQDIFKISENYRVINQVILDIKYLEIIGIEDDDIKSAYKYILEHTEFYCDKCASIYNNQFLLEEILTKNLFACQHCGHMERVGNYIIDDPEIEKIINNRRIII</sequence>
<dbReference type="RefSeq" id="WP_268751431.1">
    <property type="nucleotide sequence ID" value="NZ_JAPRFQ010000001.1"/>
</dbReference>
<accession>A0A9X3FLZ6</accession>
<keyword evidence="2" id="KW-1185">Reference proteome</keyword>
<evidence type="ECO:0000313" key="1">
    <source>
        <dbReference type="EMBL" id="MCZ0725103.1"/>
    </source>
</evidence>
<gene>
    <name evidence="1" type="ORF">OW157_00800</name>
</gene>
<organism evidence="1 2">
    <name type="scientific">Aerococcus kribbianus</name>
    <dbReference type="NCBI Taxonomy" id="2999064"/>
    <lineage>
        <taxon>Bacteria</taxon>
        <taxon>Bacillati</taxon>
        <taxon>Bacillota</taxon>
        <taxon>Bacilli</taxon>
        <taxon>Lactobacillales</taxon>
        <taxon>Aerococcaceae</taxon>
        <taxon>Aerococcus</taxon>
    </lineage>
</organism>
<dbReference type="AlphaFoldDB" id="A0A9X3FLZ6"/>
<dbReference type="Proteomes" id="UP001146670">
    <property type="component" value="Unassembled WGS sequence"/>
</dbReference>
<proteinExistence type="predicted"/>
<name>A0A9X3FLZ6_9LACT</name>
<protein>
    <submittedName>
        <fullName evidence="1">Uncharacterized protein</fullName>
    </submittedName>
</protein>
<dbReference type="EMBL" id="JAPRFR010000001">
    <property type="protein sequence ID" value="MCZ0725103.1"/>
    <property type="molecule type" value="Genomic_DNA"/>
</dbReference>
<evidence type="ECO:0000313" key="2">
    <source>
        <dbReference type="Proteomes" id="UP001146670"/>
    </source>
</evidence>